<dbReference type="UniPathway" id="UPA00988"/>
<comment type="similarity">
    <text evidence="2">Belongs to the ELP6 family.</text>
</comment>
<evidence type="ECO:0000256" key="3">
    <source>
        <dbReference type="ARBA" id="ARBA00020263"/>
    </source>
</evidence>
<gene>
    <name evidence="4" type="ORF">g.19761</name>
</gene>
<evidence type="ECO:0000256" key="2">
    <source>
        <dbReference type="ARBA" id="ARBA00008837"/>
    </source>
</evidence>
<dbReference type="AlphaFoldDB" id="A0A6G1S6L8"/>
<dbReference type="EMBL" id="GGYP01000831">
    <property type="protein sequence ID" value="MDE45602.1"/>
    <property type="molecule type" value="Transcribed_RNA"/>
</dbReference>
<dbReference type="GO" id="GO:0002098">
    <property type="term" value="P:tRNA wobble uridine modification"/>
    <property type="evidence" value="ECO:0007669"/>
    <property type="project" value="InterPro"/>
</dbReference>
<dbReference type="Pfam" id="PF09807">
    <property type="entry name" value="ELP6"/>
    <property type="match status" value="1"/>
</dbReference>
<protein>
    <recommendedName>
        <fullName evidence="3">Elongator complex protein 6</fullName>
    </recommendedName>
</protein>
<dbReference type="Gene3D" id="3.40.50.300">
    <property type="entry name" value="P-loop containing nucleotide triphosphate hydrolases"/>
    <property type="match status" value="1"/>
</dbReference>
<proteinExistence type="inferred from homology"/>
<sequence>MSAAPDLMGLLSLDPGLSCSPFGGNHRFILIEKDFSNSGDFVFNSLLQHFGRREPNTQILLVTLSHNWLNYSVGAAKCGFNLRRKQNMAGNIDVLSMMDKYLDDISKGANETNYCDYILEQVTKFLDNPNNEPTSGQSIARAAKSSVVMIDDLSILLTIGCSLRDVIRLMLTIDQTLRSKSENLPPGRLNHLIVQTMFTNIRAKQDHCPEDNQLNFLLTNLENICDLHLILKPLETGHSTRVDGTIKFIDNRLPSKQNSSSGDSRPNILSNILSGSSADIGTKKAYFYKLSDRRVRLTSSAFIY</sequence>
<accession>A0A6G1S6L8</accession>
<evidence type="ECO:0000256" key="1">
    <source>
        <dbReference type="ARBA" id="ARBA00005043"/>
    </source>
</evidence>
<comment type="pathway">
    <text evidence="1">tRNA modification; 5-methoxycarbonylmethyl-2-thiouridine-tRNA biosynthesis.</text>
</comment>
<dbReference type="InterPro" id="IPR018627">
    <property type="entry name" value="ELP6"/>
</dbReference>
<dbReference type="InterPro" id="IPR027417">
    <property type="entry name" value="P-loop_NTPase"/>
</dbReference>
<reference evidence="4" key="1">
    <citation type="submission" date="2018-10" db="EMBL/GenBank/DDBJ databases">
        <title>Transcriptome assembly of Aceria tosichella (Wheat curl mite) Type 2.</title>
        <authorList>
            <person name="Scully E.D."/>
            <person name="Geib S.M."/>
            <person name="Palmer N.A."/>
            <person name="Gupta A.K."/>
            <person name="Sarath G."/>
            <person name="Tatineni S."/>
        </authorList>
    </citation>
    <scope>NUCLEOTIDE SEQUENCE</scope>
    <source>
        <strain evidence="4">LincolnNE</strain>
    </source>
</reference>
<name>A0A6G1S6L8_9ACAR</name>
<dbReference type="PANTHER" id="PTHR16184:SF6">
    <property type="entry name" value="ELONGATOR COMPLEX PROTEIN 6"/>
    <property type="match status" value="1"/>
</dbReference>
<evidence type="ECO:0000313" key="4">
    <source>
        <dbReference type="EMBL" id="MDE45602.1"/>
    </source>
</evidence>
<dbReference type="PANTHER" id="PTHR16184">
    <property type="entry name" value="ELONGATOR COMPLEX PROTEIN 6"/>
    <property type="match status" value="1"/>
</dbReference>
<organism evidence="4">
    <name type="scientific">Aceria tosichella</name>
    <name type="common">wheat curl mite</name>
    <dbReference type="NCBI Taxonomy" id="561515"/>
    <lineage>
        <taxon>Eukaryota</taxon>
        <taxon>Metazoa</taxon>
        <taxon>Ecdysozoa</taxon>
        <taxon>Arthropoda</taxon>
        <taxon>Chelicerata</taxon>
        <taxon>Arachnida</taxon>
        <taxon>Acari</taxon>
        <taxon>Acariformes</taxon>
        <taxon>Trombidiformes</taxon>
        <taxon>Prostigmata</taxon>
        <taxon>Eupodina</taxon>
        <taxon>Eriophyoidea</taxon>
        <taxon>Eriophyidae</taxon>
        <taxon>Eriophyinae</taxon>
        <taxon>Aceriini</taxon>
        <taxon>Aceria</taxon>
    </lineage>
</organism>
<dbReference type="GO" id="GO:0033588">
    <property type="term" value="C:elongator holoenzyme complex"/>
    <property type="evidence" value="ECO:0007669"/>
    <property type="project" value="InterPro"/>
</dbReference>